<organism evidence="7 8">
    <name type="scientific">Steroidobacter flavus</name>
    <dbReference type="NCBI Taxonomy" id="1842136"/>
    <lineage>
        <taxon>Bacteria</taxon>
        <taxon>Pseudomonadati</taxon>
        <taxon>Pseudomonadota</taxon>
        <taxon>Gammaproteobacteria</taxon>
        <taxon>Steroidobacterales</taxon>
        <taxon>Steroidobacteraceae</taxon>
        <taxon>Steroidobacter</taxon>
    </lineage>
</organism>
<dbReference type="Proteomes" id="UP001595904">
    <property type="component" value="Unassembled WGS sequence"/>
</dbReference>
<feature type="domain" description="CHRD" evidence="5">
    <location>
        <begin position="99"/>
        <end position="215"/>
    </location>
</feature>
<dbReference type="EMBL" id="JBHSDU010000014">
    <property type="protein sequence ID" value="MFC4312824.1"/>
    <property type="molecule type" value="Genomic_DNA"/>
</dbReference>
<proteinExistence type="predicted"/>
<protein>
    <submittedName>
        <fullName evidence="7">CHRD domain-containing protein</fullName>
    </submittedName>
</protein>
<evidence type="ECO:0000256" key="2">
    <source>
        <dbReference type="ARBA" id="ARBA00022723"/>
    </source>
</evidence>
<dbReference type="Pfam" id="PF17957">
    <property type="entry name" value="Big_7"/>
    <property type="match status" value="1"/>
</dbReference>
<name>A0ABV8T297_9GAMM</name>
<comment type="caution">
    <text evidence="7">The sequence shown here is derived from an EMBL/GenBank/DDBJ whole genome shotgun (WGS) entry which is preliminary data.</text>
</comment>
<dbReference type="PROSITE" id="PS50933">
    <property type="entry name" value="CHRD"/>
    <property type="match status" value="1"/>
</dbReference>
<reference evidence="8" key="1">
    <citation type="journal article" date="2019" name="Int. J. Syst. Evol. Microbiol.">
        <title>The Global Catalogue of Microorganisms (GCM) 10K type strain sequencing project: providing services to taxonomists for standard genome sequencing and annotation.</title>
        <authorList>
            <consortium name="The Broad Institute Genomics Platform"/>
            <consortium name="The Broad Institute Genome Sequencing Center for Infectious Disease"/>
            <person name="Wu L."/>
            <person name="Ma J."/>
        </authorList>
    </citation>
    <scope>NUCLEOTIDE SEQUENCE [LARGE SCALE GENOMIC DNA]</scope>
    <source>
        <strain evidence="8">CGMCC 1.10759</strain>
    </source>
</reference>
<keyword evidence="1 4" id="KW-0349">Heme</keyword>
<dbReference type="Pfam" id="PF07452">
    <property type="entry name" value="CHRD"/>
    <property type="match status" value="2"/>
</dbReference>
<dbReference type="InterPro" id="IPR052278">
    <property type="entry name" value="Chordin-like_regulators"/>
</dbReference>
<evidence type="ECO:0000313" key="8">
    <source>
        <dbReference type="Proteomes" id="UP001595904"/>
    </source>
</evidence>
<sequence>MSQAAAPTATVTAPSGPSLNRTVQLTATATAGAGINRVEFLVDGNVIATDTTAPYEASWDTSTVADGSHSLTARTVDSANASTTSTAVSITVLNLPVIDVTTTSAEVFPSTGSAATGTGQLTFNLVTGAVTGGVTLTGITATMAHIHNGIAGTNGPVIVNFVQSGTDPNRWDAESGATLTADQVTALLAGQLYVNVHTAAFPNGEIRGQIRPQGIAVAVATLDDSQVVPPVTNSATGFAAMTVNETANTATVHVQTTGVDDATEAHVHNSPAGQNASAPLFSLMKDPTAPTHWLLEGQAVTQADRDALAADNLYVDVHTPAAPAGALRGQLSLNTEPATNTAPTLTQLQSTIFTPICSGCHTGGGSSLPSSMNLSNAAATFAAIVGVASTEQPSVMRVSAGNPDTSYLVHKVEGASGISGGRMPLGGAPLDPALIANLRAWITAGAQNN</sequence>
<evidence type="ECO:0000313" key="7">
    <source>
        <dbReference type="EMBL" id="MFC4312824.1"/>
    </source>
</evidence>
<gene>
    <name evidence="7" type="ORF">ACFPN2_27310</name>
</gene>
<evidence type="ECO:0000259" key="6">
    <source>
        <dbReference type="PROSITE" id="PS51007"/>
    </source>
</evidence>
<accession>A0ABV8T297</accession>
<evidence type="ECO:0000259" key="5">
    <source>
        <dbReference type="PROSITE" id="PS50933"/>
    </source>
</evidence>
<dbReference type="RefSeq" id="WP_380602864.1">
    <property type="nucleotide sequence ID" value="NZ_JBHSDU010000014.1"/>
</dbReference>
<feature type="domain" description="Cytochrome c" evidence="6">
    <location>
        <begin position="344"/>
        <end position="446"/>
    </location>
</feature>
<evidence type="ECO:0000256" key="4">
    <source>
        <dbReference type="PROSITE-ProRule" id="PRU00433"/>
    </source>
</evidence>
<dbReference type="Gene3D" id="2.60.40.10">
    <property type="entry name" value="Immunoglobulins"/>
    <property type="match status" value="1"/>
</dbReference>
<dbReference type="InterPro" id="IPR036909">
    <property type="entry name" value="Cyt_c-like_dom_sf"/>
</dbReference>
<evidence type="ECO:0000256" key="3">
    <source>
        <dbReference type="ARBA" id="ARBA00023004"/>
    </source>
</evidence>
<dbReference type="InterPro" id="IPR013783">
    <property type="entry name" value="Ig-like_fold"/>
</dbReference>
<keyword evidence="8" id="KW-1185">Reference proteome</keyword>
<dbReference type="PANTHER" id="PTHR46526:SF1">
    <property type="entry name" value="CHORDIN"/>
    <property type="match status" value="1"/>
</dbReference>
<evidence type="ECO:0000256" key="1">
    <source>
        <dbReference type="ARBA" id="ARBA00022617"/>
    </source>
</evidence>
<dbReference type="SMART" id="SM00754">
    <property type="entry name" value="CHRD"/>
    <property type="match status" value="2"/>
</dbReference>
<keyword evidence="2 4" id="KW-0479">Metal-binding</keyword>
<dbReference type="InterPro" id="IPR009056">
    <property type="entry name" value="Cyt_c-like_dom"/>
</dbReference>
<dbReference type="PANTHER" id="PTHR46526">
    <property type="entry name" value="CHORDIN"/>
    <property type="match status" value="1"/>
</dbReference>
<dbReference type="InterPro" id="IPR010895">
    <property type="entry name" value="CHRD"/>
</dbReference>
<dbReference type="PROSITE" id="PS51007">
    <property type="entry name" value="CYTC"/>
    <property type="match status" value="1"/>
</dbReference>
<keyword evidence="3 4" id="KW-0408">Iron</keyword>
<dbReference type="SUPFAM" id="SSF46626">
    <property type="entry name" value="Cytochrome c"/>
    <property type="match status" value="1"/>
</dbReference>